<dbReference type="Pfam" id="PF04104">
    <property type="entry name" value="DNA_primase_lrg"/>
    <property type="match status" value="1"/>
</dbReference>
<gene>
    <name evidence="12" type="ORF">PFISCL1PPCAC_20019</name>
</gene>
<evidence type="ECO:0000313" key="13">
    <source>
        <dbReference type="Proteomes" id="UP001432322"/>
    </source>
</evidence>
<dbReference type="CDD" id="cd07322">
    <property type="entry name" value="PriL_PriS_Eukaryotic"/>
    <property type="match status" value="1"/>
</dbReference>
<keyword evidence="4" id="KW-0004">4Fe-4S</keyword>
<evidence type="ECO:0000256" key="2">
    <source>
        <dbReference type="ARBA" id="ARBA00010564"/>
    </source>
</evidence>
<dbReference type="PANTHER" id="PTHR10537:SF3">
    <property type="entry name" value="DNA PRIMASE LARGE SUBUNIT"/>
    <property type="match status" value="1"/>
</dbReference>
<dbReference type="PANTHER" id="PTHR10537">
    <property type="entry name" value="DNA PRIMASE LARGE SUBUNIT"/>
    <property type="match status" value="1"/>
</dbReference>
<evidence type="ECO:0000256" key="5">
    <source>
        <dbReference type="ARBA" id="ARBA00022515"/>
    </source>
</evidence>
<dbReference type="EMBL" id="BTSY01000005">
    <property type="protein sequence ID" value="GMT28722.1"/>
    <property type="molecule type" value="Genomic_DNA"/>
</dbReference>
<keyword evidence="5" id="KW-0639">Primosome</keyword>
<accession>A0AAV5WFK5</accession>
<evidence type="ECO:0000256" key="1">
    <source>
        <dbReference type="ARBA" id="ARBA00001966"/>
    </source>
</evidence>
<dbReference type="GO" id="GO:0006270">
    <property type="term" value="P:DNA replication initiation"/>
    <property type="evidence" value="ECO:0007669"/>
    <property type="project" value="TreeGrafter"/>
</dbReference>
<comment type="similarity">
    <text evidence="2">Belongs to the eukaryotic-type primase large subunit family.</text>
</comment>
<feature type="domain" description="DNA primase large subunit C-terminal" evidence="11">
    <location>
        <begin position="292"/>
        <end position="462"/>
    </location>
</feature>
<dbReference type="InterPro" id="IPR058560">
    <property type="entry name" value="DNA_primase_C"/>
</dbReference>
<comment type="caution">
    <text evidence="12">The sequence shown here is derived from an EMBL/GenBank/DDBJ whole genome shotgun (WGS) entry which is preliminary data.</text>
</comment>
<keyword evidence="7" id="KW-0479">Metal-binding</keyword>
<reference evidence="12" key="1">
    <citation type="submission" date="2023-10" db="EMBL/GenBank/DDBJ databases">
        <title>Genome assembly of Pristionchus species.</title>
        <authorList>
            <person name="Yoshida K."/>
            <person name="Sommer R.J."/>
        </authorList>
    </citation>
    <scope>NUCLEOTIDE SEQUENCE</scope>
    <source>
        <strain evidence="12">RS5133</strain>
    </source>
</reference>
<dbReference type="InterPro" id="IPR007238">
    <property type="entry name" value="DNA_primase_lsu_euk/arc"/>
</dbReference>
<evidence type="ECO:0000256" key="9">
    <source>
        <dbReference type="ARBA" id="ARBA00023014"/>
    </source>
</evidence>
<dbReference type="Pfam" id="PF26466">
    <property type="entry name" value="DNA_primase_lrg_N"/>
    <property type="match status" value="1"/>
</dbReference>
<evidence type="ECO:0000256" key="4">
    <source>
        <dbReference type="ARBA" id="ARBA00022485"/>
    </source>
</evidence>
<dbReference type="Proteomes" id="UP001432322">
    <property type="component" value="Unassembled WGS sequence"/>
</dbReference>
<evidence type="ECO:0000259" key="11">
    <source>
        <dbReference type="Pfam" id="PF04104"/>
    </source>
</evidence>
<organism evidence="12 13">
    <name type="scientific">Pristionchus fissidentatus</name>
    <dbReference type="NCBI Taxonomy" id="1538716"/>
    <lineage>
        <taxon>Eukaryota</taxon>
        <taxon>Metazoa</taxon>
        <taxon>Ecdysozoa</taxon>
        <taxon>Nematoda</taxon>
        <taxon>Chromadorea</taxon>
        <taxon>Rhabditida</taxon>
        <taxon>Rhabditina</taxon>
        <taxon>Diplogasteromorpha</taxon>
        <taxon>Diplogasteroidea</taxon>
        <taxon>Neodiplogasteridae</taxon>
        <taxon>Pristionchus</taxon>
    </lineage>
</organism>
<keyword evidence="9" id="KW-0411">Iron-sulfur</keyword>
<protein>
    <recommendedName>
        <fullName evidence="3">DNA primase large subunit</fullName>
    </recommendedName>
</protein>
<keyword evidence="6" id="KW-0235">DNA replication</keyword>
<dbReference type="GO" id="GO:0005658">
    <property type="term" value="C:alpha DNA polymerase:primase complex"/>
    <property type="evidence" value="ECO:0007669"/>
    <property type="project" value="TreeGrafter"/>
</dbReference>
<name>A0AAV5WFK5_9BILA</name>
<dbReference type="GO" id="GO:0046872">
    <property type="term" value="F:metal ion binding"/>
    <property type="evidence" value="ECO:0007669"/>
    <property type="project" value="UniProtKB-KW"/>
</dbReference>
<dbReference type="AlphaFoldDB" id="A0AAV5WFK5"/>
<dbReference type="Gene3D" id="1.20.930.80">
    <property type="match status" value="1"/>
</dbReference>
<evidence type="ECO:0000313" key="12">
    <source>
        <dbReference type="EMBL" id="GMT28722.1"/>
    </source>
</evidence>
<dbReference type="InterPro" id="IPR016558">
    <property type="entry name" value="DNA_primase_lsu_euk"/>
</dbReference>
<dbReference type="GO" id="GO:0003677">
    <property type="term" value="F:DNA binding"/>
    <property type="evidence" value="ECO:0007669"/>
    <property type="project" value="UniProtKB-KW"/>
</dbReference>
<proteinExistence type="inferred from homology"/>
<comment type="cofactor">
    <cofactor evidence="1">
        <name>[4Fe-4S] cluster</name>
        <dbReference type="ChEBI" id="CHEBI:49883"/>
    </cofactor>
</comment>
<dbReference type="GO" id="GO:0006269">
    <property type="term" value="P:DNA replication, synthesis of primer"/>
    <property type="evidence" value="ECO:0007669"/>
    <property type="project" value="UniProtKB-KW"/>
</dbReference>
<evidence type="ECO:0000256" key="7">
    <source>
        <dbReference type="ARBA" id="ARBA00022723"/>
    </source>
</evidence>
<keyword evidence="8" id="KW-0408">Iron</keyword>
<dbReference type="GO" id="GO:0051539">
    <property type="term" value="F:4 iron, 4 sulfur cluster binding"/>
    <property type="evidence" value="ECO:0007669"/>
    <property type="project" value="UniProtKB-KW"/>
</dbReference>
<keyword evidence="10" id="KW-0238">DNA-binding</keyword>
<sequence length="476" mass="55269">MQFDNRSRRSKILRDVNEIKASNSYTFTSVGESNLCMYELAPKEEITLHDFEDIASHRLKALRKIEELKLRHEKGTYDDFLASMTKELNPMFEPCILHKTTKDEDRNRIRRNDVIGHFALRLAFCRSSEDTKWFVTHEIELFRYRFQNETKSAIMNFFKDNMFDAEMVSQSEKEMKVEELAASYGLSPDQVRSTDIWEMDALDAVELVRKRKVFLRMGKVYLPYTSLITIIVQRLRSIINGAMARGNRYMGLIEEHDRLLPRLERLCKGGYGGKEYSATDGHTISRHQIDSASSKFFPLCMSSCHSHIRKNHHLKHGARRQYGLFLKAIGLSLEEALAFFREEFTQRIDSDKFDKQYGYNIRHMYGKEGKRQDYPAFSCASIILNNTPAHDDCHGCPYKHLAEDDLKSRLSGSKMKNENIAEIITLSKMNQFDKACTLQWELRHGQEPGSLQSTIVHPNQYYELAKEVIGVVKLGV</sequence>
<evidence type="ECO:0000256" key="6">
    <source>
        <dbReference type="ARBA" id="ARBA00022705"/>
    </source>
</evidence>
<keyword evidence="13" id="KW-1185">Reference proteome</keyword>
<evidence type="ECO:0000256" key="8">
    <source>
        <dbReference type="ARBA" id="ARBA00023004"/>
    </source>
</evidence>
<evidence type="ECO:0000256" key="10">
    <source>
        <dbReference type="ARBA" id="ARBA00023125"/>
    </source>
</evidence>
<evidence type="ECO:0000256" key="3">
    <source>
        <dbReference type="ARBA" id="ARBA00019038"/>
    </source>
</evidence>